<dbReference type="InterPro" id="IPR036638">
    <property type="entry name" value="HLH_DNA-bd_sf"/>
</dbReference>
<dbReference type="Proteomes" id="UP001443914">
    <property type="component" value="Unassembled WGS sequence"/>
</dbReference>
<dbReference type="AlphaFoldDB" id="A0AAW1JSU0"/>
<comment type="subcellular location">
    <subcellularLocation>
        <location evidence="1">Nucleus</location>
    </subcellularLocation>
</comment>
<dbReference type="EMBL" id="JBDFQZ010000007">
    <property type="protein sequence ID" value="KAK9707467.1"/>
    <property type="molecule type" value="Genomic_DNA"/>
</dbReference>
<evidence type="ECO:0000313" key="9">
    <source>
        <dbReference type="Proteomes" id="UP001443914"/>
    </source>
</evidence>
<accession>A0AAW1JSU0</accession>
<evidence type="ECO:0000256" key="3">
    <source>
        <dbReference type="ARBA" id="ARBA00023163"/>
    </source>
</evidence>
<protein>
    <recommendedName>
        <fullName evidence="7">BHLH domain-containing protein</fullName>
    </recommendedName>
</protein>
<sequence>MEVSTPSAWLSELEIEDLMLFQEPYLVNSLDEIMHQNINNDFTTLHMNQDKHQRHMSLSSSTESNSNITTPPTTATKSKPAPKKQPRVQNSTSSYPVILNFGSTLLPEENDNANNVEQIMEDDEELLPNYEDDVVDEEVPPPKRKYNKRSATTSTKEHIMAERRRREKLSQRFAALSALIPGLSRMDKTSILAEAIKHLKELQEKIKYLEEQTANRSVESVTLVKKTQYAACEEDDHSSACNEYIHSASQKHEQMPEIEAKLCNKNLLIKMSFEKHDISLSRILGAVEKHHLTVSTVHASPFGDRTLDVTIIAQMEKEFDARLKDILEDVSLACRKG</sequence>
<name>A0AAW1JSU0_SAPOF</name>
<dbReference type="SMART" id="SM00353">
    <property type="entry name" value="HLH"/>
    <property type="match status" value="1"/>
</dbReference>
<dbReference type="GO" id="GO:0005634">
    <property type="term" value="C:nucleus"/>
    <property type="evidence" value="ECO:0007669"/>
    <property type="project" value="UniProtKB-SubCell"/>
</dbReference>
<dbReference type="InterPro" id="IPR011598">
    <property type="entry name" value="bHLH_dom"/>
</dbReference>
<evidence type="ECO:0000256" key="6">
    <source>
        <dbReference type="SAM" id="MobiDB-lite"/>
    </source>
</evidence>
<feature type="region of interest" description="Disordered" evidence="6">
    <location>
        <begin position="49"/>
        <end position="92"/>
    </location>
</feature>
<feature type="compositionally biased region" description="Low complexity" evidence="6">
    <location>
        <begin position="59"/>
        <end position="79"/>
    </location>
</feature>
<dbReference type="Pfam" id="PF00010">
    <property type="entry name" value="HLH"/>
    <property type="match status" value="1"/>
</dbReference>
<dbReference type="PANTHER" id="PTHR45959:SF2">
    <property type="entry name" value="BHLH TRANSCRIPTION FACTOR"/>
    <property type="match status" value="1"/>
</dbReference>
<evidence type="ECO:0000256" key="1">
    <source>
        <dbReference type="ARBA" id="ARBA00004123"/>
    </source>
</evidence>
<proteinExistence type="predicted"/>
<feature type="region of interest" description="Disordered" evidence="6">
    <location>
        <begin position="135"/>
        <end position="158"/>
    </location>
</feature>
<dbReference type="GO" id="GO:0046983">
    <property type="term" value="F:protein dimerization activity"/>
    <property type="evidence" value="ECO:0007669"/>
    <property type="project" value="InterPro"/>
</dbReference>
<feature type="coiled-coil region" evidence="5">
    <location>
        <begin position="192"/>
        <end position="219"/>
    </location>
</feature>
<keyword evidence="3" id="KW-0804">Transcription</keyword>
<organism evidence="8 9">
    <name type="scientific">Saponaria officinalis</name>
    <name type="common">Common soapwort</name>
    <name type="synonym">Lychnis saponaria</name>
    <dbReference type="NCBI Taxonomy" id="3572"/>
    <lineage>
        <taxon>Eukaryota</taxon>
        <taxon>Viridiplantae</taxon>
        <taxon>Streptophyta</taxon>
        <taxon>Embryophyta</taxon>
        <taxon>Tracheophyta</taxon>
        <taxon>Spermatophyta</taxon>
        <taxon>Magnoliopsida</taxon>
        <taxon>eudicotyledons</taxon>
        <taxon>Gunneridae</taxon>
        <taxon>Pentapetalae</taxon>
        <taxon>Caryophyllales</taxon>
        <taxon>Caryophyllaceae</taxon>
        <taxon>Caryophylleae</taxon>
        <taxon>Saponaria</taxon>
    </lineage>
</organism>
<dbReference type="SUPFAM" id="SSF47459">
    <property type="entry name" value="HLH, helix-loop-helix DNA-binding domain"/>
    <property type="match status" value="1"/>
</dbReference>
<evidence type="ECO:0000313" key="8">
    <source>
        <dbReference type="EMBL" id="KAK9707467.1"/>
    </source>
</evidence>
<keyword evidence="2" id="KW-0805">Transcription regulation</keyword>
<keyword evidence="9" id="KW-1185">Reference proteome</keyword>
<gene>
    <name evidence="8" type="ORF">RND81_07G199100</name>
</gene>
<reference evidence="8" key="1">
    <citation type="submission" date="2024-03" db="EMBL/GenBank/DDBJ databases">
        <title>WGS assembly of Saponaria officinalis var. Norfolk2.</title>
        <authorList>
            <person name="Jenkins J."/>
            <person name="Shu S."/>
            <person name="Grimwood J."/>
            <person name="Barry K."/>
            <person name="Goodstein D."/>
            <person name="Schmutz J."/>
            <person name="Leebens-Mack J."/>
            <person name="Osbourn A."/>
        </authorList>
    </citation>
    <scope>NUCLEOTIDE SEQUENCE [LARGE SCALE GENOMIC DNA]</scope>
    <source>
        <strain evidence="8">JIC</strain>
    </source>
</reference>
<feature type="domain" description="BHLH" evidence="7">
    <location>
        <begin position="153"/>
        <end position="202"/>
    </location>
</feature>
<dbReference type="PANTHER" id="PTHR45959">
    <property type="entry name" value="BHLH TRANSCRIPTION FACTOR"/>
    <property type="match status" value="1"/>
</dbReference>
<dbReference type="PROSITE" id="PS50888">
    <property type="entry name" value="BHLH"/>
    <property type="match status" value="1"/>
</dbReference>
<comment type="caution">
    <text evidence="8">The sequence shown here is derived from an EMBL/GenBank/DDBJ whole genome shotgun (WGS) entry which is preliminary data.</text>
</comment>
<keyword evidence="5" id="KW-0175">Coiled coil</keyword>
<dbReference type="Gene3D" id="4.10.280.10">
    <property type="entry name" value="Helix-loop-helix DNA-binding domain"/>
    <property type="match status" value="1"/>
</dbReference>
<keyword evidence="4" id="KW-0539">Nucleus</keyword>
<evidence type="ECO:0000256" key="2">
    <source>
        <dbReference type="ARBA" id="ARBA00023015"/>
    </source>
</evidence>
<evidence type="ECO:0000256" key="5">
    <source>
        <dbReference type="SAM" id="Coils"/>
    </source>
</evidence>
<evidence type="ECO:0000256" key="4">
    <source>
        <dbReference type="ARBA" id="ARBA00023242"/>
    </source>
</evidence>
<evidence type="ECO:0000259" key="7">
    <source>
        <dbReference type="PROSITE" id="PS50888"/>
    </source>
</evidence>
<dbReference type="InterPro" id="IPR052610">
    <property type="entry name" value="bHLH_transcription_regulator"/>
</dbReference>